<gene>
    <name evidence="7" type="ORF">H8B06_08545</name>
</gene>
<feature type="transmembrane region" description="Helical" evidence="5">
    <location>
        <begin position="435"/>
        <end position="456"/>
    </location>
</feature>
<keyword evidence="4 5" id="KW-0472">Membrane</keyword>
<reference evidence="7 8" key="1">
    <citation type="submission" date="2020-08" db="EMBL/GenBank/DDBJ databases">
        <title>Sphingobacterium sp. DN00404 isolated from aquaculture water.</title>
        <authorList>
            <person name="Zhang M."/>
        </authorList>
    </citation>
    <scope>NUCLEOTIDE SEQUENCE [LARGE SCALE GENOMIC DNA]</scope>
    <source>
        <strain evidence="7 8">DN00404</strain>
    </source>
</reference>
<feature type="transmembrane region" description="Helical" evidence="5">
    <location>
        <begin position="221"/>
        <end position="241"/>
    </location>
</feature>
<dbReference type="RefSeq" id="WP_190993858.1">
    <property type="nucleotide sequence ID" value="NZ_JACOIK010000005.1"/>
</dbReference>
<dbReference type="PANTHER" id="PTHR37422:SF13">
    <property type="entry name" value="LIPOPOLYSACCHARIDE BIOSYNTHESIS PROTEIN PA4999-RELATED"/>
    <property type="match status" value="1"/>
</dbReference>
<evidence type="ECO:0000256" key="4">
    <source>
        <dbReference type="ARBA" id="ARBA00023136"/>
    </source>
</evidence>
<dbReference type="SUPFAM" id="SSF48452">
    <property type="entry name" value="TPR-like"/>
    <property type="match status" value="1"/>
</dbReference>
<accession>A0ABR7YNG2</accession>
<feature type="transmembrane region" description="Helical" evidence="5">
    <location>
        <begin position="99"/>
        <end position="120"/>
    </location>
</feature>
<feature type="transmembrane region" description="Helical" evidence="5">
    <location>
        <begin position="349"/>
        <end position="368"/>
    </location>
</feature>
<dbReference type="Pfam" id="PF04932">
    <property type="entry name" value="Wzy_C"/>
    <property type="match status" value="1"/>
</dbReference>
<protein>
    <submittedName>
        <fullName evidence="7">O-antigen ligase family protein</fullName>
    </submittedName>
</protein>
<keyword evidence="2 5" id="KW-0812">Transmembrane</keyword>
<feature type="transmembrane region" description="Helical" evidence="5">
    <location>
        <begin position="74"/>
        <end position="93"/>
    </location>
</feature>
<keyword evidence="8" id="KW-1185">Reference proteome</keyword>
<feature type="transmembrane region" description="Helical" evidence="5">
    <location>
        <begin position="380"/>
        <end position="400"/>
    </location>
</feature>
<evidence type="ECO:0000256" key="5">
    <source>
        <dbReference type="SAM" id="Phobius"/>
    </source>
</evidence>
<feature type="transmembrane region" description="Helical" evidence="5">
    <location>
        <begin position="127"/>
        <end position="151"/>
    </location>
</feature>
<evidence type="ECO:0000313" key="7">
    <source>
        <dbReference type="EMBL" id="MBD1432870.1"/>
    </source>
</evidence>
<feature type="transmembrane region" description="Helical" evidence="5">
    <location>
        <begin position="253"/>
        <end position="274"/>
    </location>
</feature>
<feature type="transmembrane region" description="Helical" evidence="5">
    <location>
        <begin position="406"/>
        <end position="423"/>
    </location>
</feature>
<dbReference type="InterPro" id="IPR011990">
    <property type="entry name" value="TPR-like_helical_dom_sf"/>
</dbReference>
<feature type="domain" description="O-antigen ligase-related" evidence="6">
    <location>
        <begin position="206"/>
        <end position="357"/>
    </location>
</feature>
<sequence length="612" mass="69766">MGFFARSFGQISASTLLLATMFSLLLIISLLACRHFPNGLFSIKEIGFYAVCGIWGGVGVWYSWRYKVNYRLRLFDGLILVFLIAVPSLQYLLHGEIHWYSVAKSLGFALIYIVVLNICSTVDCKSVILAVCLATSLLFLINLGISVIQYVGWQHAHHQLSKISGMFFNPGPYAIFLASLMMTVTVACVWTYRKRNFLLAKLLMVLLILGLLVLVELGSRSAWIGLSAGSVVLILAYAMMYCRCLTFRCTRKIIPYFFFILIIITCCAFAFYQIRPDSVKGRVLVWQSVWEMILDQPIDGIGIDRLGGEYPPYQGKILLSDNLKDRYGNLAGESIYAFNDILHTTAEKGVIGGLLFIGIIVFSIVRLYKIIRKHDNEDVFTYGTGLAASVIVIVIAGMTAYPLQMLPINIWFWTLIALANVNFDNSTQKDTSKVYGRVVTFFFLTSMTIVLLFTGVKRTIAYVRWYKMEQGEVTEKAVLAIEADLKGNGKFYNQIGHYYRVHENFDIALGYFRQAALYDFDKEYYYDLGSCYEQLEQFENAMYCYLLIEKAIPHLIKPKYLIAKLYLSQGDLQSFQSKAKEVLALTPKIRNAKHEMIKRELRFLLVNLEKYQ</sequence>
<evidence type="ECO:0000256" key="3">
    <source>
        <dbReference type="ARBA" id="ARBA00022989"/>
    </source>
</evidence>
<comment type="subcellular location">
    <subcellularLocation>
        <location evidence="1">Membrane</location>
        <topology evidence="1">Multi-pass membrane protein</topology>
    </subcellularLocation>
</comment>
<feature type="transmembrane region" description="Helical" evidence="5">
    <location>
        <begin position="12"/>
        <end position="31"/>
    </location>
</feature>
<dbReference type="EMBL" id="JACOIK010000005">
    <property type="protein sequence ID" value="MBD1432870.1"/>
    <property type="molecule type" value="Genomic_DNA"/>
</dbReference>
<evidence type="ECO:0000256" key="1">
    <source>
        <dbReference type="ARBA" id="ARBA00004141"/>
    </source>
</evidence>
<dbReference type="InterPro" id="IPR007016">
    <property type="entry name" value="O-antigen_ligase-rel_domated"/>
</dbReference>
<comment type="caution">
    <text evidence="7">The sequence shown here is derived from an EMBL/GenBank/DDBJ whole genome shotgun (WGS) entry which is preliminary data.</text>
</comment>
<dbReference type="InterPro" id="IPR051533">
    <property type="entry name" value="WaaL-like"/>
</dbReference>
<name>A0ABR7YNG2_9SPHI</name>
<evidence type="ECO:0000313" key="8">
    <source>
        <dbReference type="Proteomes" id="UP000602759"/>
    </source>
</evidence>
<feature type="transmembrane region" description="Helical" evidence="5">
    <location>
        <begin position="171"/>
        <end position="190"/>
    </location>
</feature>
<dbReference type="Gene3D" id="1.25.40.10">
    <property type="entry name" value="Tetratricopeptide repeat domain"/>
    <property type="match status" value="1"/>
</dbReference>
<organism evidence="7 8">
    <name type="scientific">Sphingobacterium micropteri</name>
    <dbReference type="NCBI Taxonomy" id="2763501"/>
    <lineage>
        <taxon>Bacteria</taxon>
        <taxon>Pseudomonadati</taxon>
        <taxon>Bacteroidota</taxon>
        <taxon>Sphingobacteriia</taxon>
        <taxon>Sphingobacteriales</taxon>
        <taxon>Sphingobacteriaceae</taxon>
        <taxon>Sphingobacterium</taxon>
    </lineage>
</organism>
<dbReference type="GO" id="GO:0016874">
    <property type="term" value="F:ligase activity"/>
    <property type="evidence" value="ECO:0007669"/>
    <property type="project" value="UniProtKB-KW"/>
</dbReference>
<proteinExistence type="predicted"/>
<dbReference type="PANTHER" id="PTHR37422">
    <property type="entry name" value="TEICHURONIC ACID BIOSYNTHESIS PROTEIN TUAE"/>
    <property type="match status" value="1"/>
</dbReference>
<evidence type="ECO:0000256" key="2">
    <source>
        <dbReference type="ARBA" id="ARBA00022692"/>
    </source>
</evidence>
<dbReference type="Proteomes" id="UP000602759">
    <property type="component" value="Unassembled WGS sequence"/>
</dbReference>
<keyword evidence="3 5" id="KW-1133">Transmembrane helix</keyword>
<keyword evidence="7" id="KW-0436">Ligase</keyword>
<dbReference type="PROSITE" id="PS51257">
    <property type="entry name" value="PROKAR_LIPOPROTEIN"/>
    <property type="match status" value="1"/>
</dbReference>
<feature type="transmembrane region" description="Helical" evidence="5">
    <location>
        <begin position="197"/>
        <end position="215"/>
    </location>
</feature>
<feature type="transmembrane region" description="Helical" evidence="5">
    <location>
        <begin position="46"/>
        <end position="62"/>
    </location>
</feature>
<evidence type="ECO:0000259" key="6">
    <source>
        <dbReference type="Pfam" id="PF04932"/>
    </source>
</evidence>